<dbReference type="PANTHER" id="PTHR43782">
    <property type="entry name" value="ARGINASE"/>
    <property type="match status" value="1"/>
</dbReference>
<comment type="similarity">
    <text evidence="4">Belongs to the arginase family.</text>
</comment>
<keyword evidence="3" id="KW-0464">Manganese</keyword>
<evidence type="ECO:0000256" key="2">
    <source>
        <dbReference type="ARBA" id="ARBA00022801"/>
    </source>
</evidence>
<name>A0A917MMK4_9MICO</name>
<evidence type="ECO:0000256" key="3">
    <source>
        <dbReference type="ARBA" id="ARBA00023211"/>
    </source>
</evidence>
<dbReference type="CDD" id="cd09999">
    <property type="entry name" value="Arginase-like_1"/>
    <property type="match status" value="1"/>
</dbReference>
<dbReference type="Pfam" id="PF00491">
    <property type="entry name" value="Arginase"/>
    <property type="match status" value="1"/>
</dbReference>
<organism evidence="5 6">
    <name type="scientific">Microbacterium album</name>
    <dbReference type="NCBI Taxonomy" id="2053191"/>
    <lineage>
        <taxon>Bacteria</taxon>
        <taxon>Bacillati</taxon>
        <taxon>Actinomycetota</taxon>
        <taxon>Actinomycetes</taxon>
        <taxon>Micrococcales</taxon>
        <taxon>Microbacteriaceae</taxon>
        <taxon>Microbacterium</taxon>
    </lineage>
</organism>
<accession>A0A917MMK4</accession>
<dbReference type="GO" id="GO:0005829">
    <property type="term" value="C:cytosol"/>
    <property type="evidence" value="ECO:0007669"/>
    <property type="project" value="TreeGrafter"/>
</dbReference>
<dbReference type="GO" id="GO:0030145">
    <property type="term" value="F:manganese ion binding"/>
    <property type="evidence" value="ECO:0007669"/>
    <property type="project" value="TreeGrafter"/>
</dbReference>
<dbReference type="Proteomes" id="UP000657592">
    <property type="component" value="Unassembled WGS sequence"/>
</dbReference>
<keyword evidence="2" id="KW-0378">Hydrolase</keyword>
<dbReference type="GO" id="GO:0004053">
    <property type="term" value="F:arginase activity"/>
    <property type="evidence" value="ECO:0007669"/>
    <property type="project" value="TreeGrafter"/>
</dbReference>
<evidence type="ECO:0000256" key="1">
    <source>
        <dbReference type="ARBA" id="ARBA00022723"/>
    </source>
</evidence>
<sequence>MARFVIVPQWQGSPSSRAMSFIDGAEAIAGDLPRSACTRVRVPLEAGEPLDTGVLRASSLLRTQDAIRSALADVPSPAIVVGGDCAVSVAAIGHALEQGPEPILDPGVAAGPSEPEPMAVVWFDAHGDLHTPTTSPTRAFAGMALRAVLGEGAPGLALPRGAVAARDVVLAGVRMLDPEEDELLARSAITTLAPADLSRPEALADAVAATGARRVYIHVDLDVIDPAHITGVSSPEPFGVEPTALVAAIAAVRSRYPLAGATIAGFTPRSAGAAVEDMGTILRIIGALA</sequence>
<reference evidence="5" key="1">
    <citation type="journal article" date="2014" name="Int. J. Syst. Evol. Microbiol.">
        <title>Complete genome sequence of Corynebacterium casei LMG S-19264T (=DSM 44701T), isolated from a smear-ripened cheese.</title>
        <authorList>
            <consortium name="US DOE Joint Genome Institute (JGI-PGF)"/>
            <person name="Walter F."/>
            <person name="Albersmeier A."/>
            <person name="Kalinowski J."/>
            <person name="Ruckert C."/>
        </authorList>
    </citation>
    <scope>NUCLEOTIDE SEQUENCE</scope>
    <source>
        <strain evidence="5">CGMCC 1.15794</strain>
    </source>
</reference>
<gene>
    <name evidence="5" type="primary">rocF</name>
    <name evidence="5" type="ORF">GCM10010921_24720</name>
</gene>
<dbReference type="RefSeq" id="WP_188756603.1">
    <property type="nucleotide sequence ID" value="NZ_BMJY01000012.1"/>
</dbReference>
<proteinExistence type="inferred from homology"/>
<evidence type="ECO:0000313" key="6">
    <source>
        <dbReference type="Proteomes" id="UP000657592"/>
    </source>
</evidence>
<evidence type="ECO:0000256" key="4">
    <source>
        <dbReference type="PROSITE-ProRule" id="PRU00742"/>
    </source>
</evidence>
<protein>
    <submittedName>
        <fullName evidence="5">Arginase</fullName>
    </submittedName>
</protein>
<dbReference type="SUPFAM" id="SSF52768">
    <property type="entry name" value="Arginase/deacetylase"/>
    <property type="match status" value="1"/>
</dbReference>
<dbReference type="PANTHER" id="PTHR43782:SF3">
    <property type="entry name" value="ARGINASE"/>
    <property type="match status" value="1"/>
</dbReference>
<evidence type="ECO:0000313" key="5">
    <source>
        <dbReference type="EMBL" id="GGH47753.1"/>
    </source>
</evidence>
<dbReference type="Gene3D" id="3.40.800.10">
    <property type="entry name" value="Ureohydrolase domain"/>
    <property type="match status" value="1"/>
</dbReference>
<dbReference type="PROSITE" id="PS51409">
    <property type="entry name" value="ARGINASE_2"/>
    <property type="match status" value="1"/>
</dbReference>
<dbReference type="AlphaFoldDB" id="A0A917MMK4"/>
<reference evidence="5" key="2">
    <citation type="submission" date="2020-09" db="EMBL/GenBank/DDBJ databases">
        <authorList>
            <person name="Sun Q."/>
            <person name="Zhou Y."/>
        </authorList>
    </citation>
    <scope>NUCLEOTIDE SEQUENCE</scope>
    <source>
        <strain evidence="5">CGMCC 1.15794</strain>
    </source>
</reference>
<comment type="caution">
    <text evidence="5">The sequence shown here is derived from an EMBL/GenBank/DDBJ whole genome shotgun (WGS) entry which is preliminary data.</text>
</comment>
<keyword evidence="1" id="KW-0479">Metal-binding</keyword>
<dbReference type="EMBL" id="BMJY01000012">
    <property type="protein sequence ID" value="GGH47753.1"/>
    <property type="molecule type" value="Genomic_DNA"/>
</dbReference>
<dbReference type="InterPro" id="IPR023696">
    <property type="entry name" value="Ureohydrolase_dom_sf"/>
</dbReference>
<dbReference type="InterPro" id="IPR006035">
    <property type="entry name" value="Ureohydrolase"/>
</dbReference>
<keyword evidence="6" id="KW-1185">Reference proteome</keyword>